<evidence type="ECO:0008006" key="4">
    <source>
        <dbReference type="Google" id="ProtNLM"/>
    </source>
</evidence>
<dbReference type="Proteomes" id="UP000636709">
    <property type="component" value="Unassembled WGS sequence"/>
</dbReference>
<name>A0A835F830_9POAL</name>
<feature type="signal peptide" evidence="1">
    <location>
        <begin position="1"/>
        <end position="24"/>
    </location>
</feature>
<dbReference type="OrthoDB" id="672557at2759"/>
<gene>
    <name evidence="2" type="ORF">HU200_016734</name>
</gene>
<sequence>MPEKVVFLLVLALTTCLHQHHVAAAGNCTKQQRDAIIDFCGVYILKRHPGGAPTVQSMCCRKVRDVKDRDMDCIVDLLPIAVQIRCGKRIRDLKLLCAVYSHLPAHNHQVT</sequence>
<proteinExistence type="predicted"/>
<feature type="chain" id="PRO_5032697502" description="Bifunctional inhibitor/plant lipid transfer protein/seed storage helical domain-containing protein" evidence="1">
    <location>
        <begin position="25"/>
        <end position="111"/>
    </location>
</feature>
<comment type="caution">
    <text evidence="2">The sequence shown here is derived from an EMBL/GenBank/DDBJ whole genome shotgun (WGS) entry which is preliminary data.</text>
</comment>
<evidence type="ECO:0000313" key="3">
    <source>
        <dbReference type="Proteomes" id="UP000636709"/>
    </source>
</evidence>
<keyword evidence="3" id="KW-1185">Reference proteome</keyword>
<keyword evidence="1" id="KW-0732">Signal</keyword>
<evidence type="ECO:0000313" key="2">
    <source>
        <dbReference type="EMBL" id="KAF8730864.1"/>
    </source>
</evidence>
<organism evidence="2 3">
    <name type="scientific">Digitaria exilis</name>
    <dbReference type="NCBI Taxonomy" id="1010633"/>
    <lineage>
        <taxon>Eukaryota</taxon>
        <taxon>Viridiplantae</taxon>
        <taxon>Streptophyta</taxon>
        <taxon>Embryophyta</taxon>
        <taxon>Tracheophyta</taxon>
        <taxon>Spermatophyta</taxon>
        <taxon>Magnoliopsida</taxon>
        <taxon>Liliopsida</taxon>
        <taxon>Poales</taxon>
        <taxon>Poaceae</taxon>
        <taxon>PACMAD clade</taxon>
        <taxon>Panicoideae</taxon>
        <taxon>Panicodae</taxon>
        <taxon>Paniceae</taxon>
        <taxon>Anthephorinae</taxon>
        <taxon>Digitaria</taxon>
    </lineage>
</organism>
<dbReference type="EMBL" id="JACEFO010001613">
    <property type="protein sequence ID" value="KAF8730864.1"/>
    <property type="molecule type" value="Genomic_DNA"/>
</dbReference>
<evidence type="ECO:0000256" key="1">
    <source>
        <dbReference type="SAM" id="SignalP"/>
    </source>
</evidence>
<accession>A0A835F830</accession>
<protein>
    <recommendedName>
        <fullName evidence="4">Bifunctional inhibitor/plant lipid transfer protein/seed storage helical domain-containing protein</fullName>
    </recommendedName>
</protein>
<reference evidence="2" key="1">
    <citation type="submission" date="2020-07" db="EMBL/GenBank/DDBJ databases">
        <title>Genome sequence and genetic diversity analysis of an under-domesticated orphan crop, white fonio (Digitaria exilis).</title>
        <authorList>
            <person name="Bennetzen J.L."/>
            <person name="Chen S."/>
            <person name="Ma X."/>
            <person name="Wang X."/>
            <person name="Yssel A.E.J."/>
            <person name="Chaluvadi S.R."/>
            <person name="Johnson M."/>
            <person name="Gangashetty P."/>
            <person name="Hamidou F."/>
            <person name="Sanogo M.D."/>
            <person name="Zwaenepoel A."/>
            <person name="Wallace J."/>
            <person name="Van De Peer Y."/>
            <person name="Van Deynze A."/>
        </authorList>
    </citation>
    <scope>NUCLEOTIDE SEQUENCE</scope>
    <source>
        <tissue evidence="2">Leaves</tissue>
    </source>
</reference>
<dbReference type="AlphaFoldDB" id="A0A835F830"/>